<organism evidence="17">
    <name type="scientific">Gerrhopilus ceylonicus</name>
    <name type="common">Jan's worm snake</name>
    <dbReference type="NCBI Taxonomy" id="3148149"/>
    <lineage>
        <taxon>Eukaryota</taxon>
        <taxon>Metazoa</taxon>
        <taxon>Chordata</taxon>
        <taxon>Craniata</taxon>
        <taxon>Vertebrata</taxon>
        <taxon>Euteleostomi</taxon>
        <taxon>Lepidosauria</taxon>
        <taxon>Squamata</taxon>
        <taxon>Bifurcata</taxon>
        <taxon>Unidentata</taxon>
        <taxon>Episquamata</taxon>
        <taxon>Toxicofera</taxon>
        <taxon>Serpentes</taxon>
        <taxon>Typhlopoidea</taxon>
        <taxon>Gerrhopilidae</taxon>
        <taxon>Gerrhopilus</taxon>
    </lineage>
</organism>
<dbReference type="GO" id="GO:0008137">
    <property type="term" value="F:NADH dehydrogenase (ubiquinone) activity"/>
    <property type="evidence" value="ECO:0007669"/>
    <property type="project" value="UniProtKB-UniRule"/>
</dbReference>
<evidence type="ECO:0000256" key="13">
    <source>
        <dbReference type="ARBA" id="ARBA00023128"/>
    </source>
</evidence>
<keyword evidence="8 16" id="KW-1278">Translocase</keyword>
<feature type="transmembrane region" description="Helical" evidence="16">
    <location>
        <begin position="55"/>
        <end position="75"/>
    </location>
</feature>
<evidence type="ECO:0000256" key="7">
    <source>
        <dbReference type="ARBA" id="ARBA00022692"/>
    </source>
</evidence>
<dbReference type="FunFam" id="1.20.58.1610:FF:000004">
    <property type="entry name" value="NADH-quinone oxidoreductase subunit A"/>
    <property type="match status" value="1"/>
</dbReference>
<evidence type="ECO:0000256" key="5">
    <source>
        <dbReference type="ARBA" id="ARBA00022448"/>
    </source>
</evidence>
<comment type="similarity">
    <text evidence="2 16">Belongs to the complex I subunit 3 family.</text>
</comment>
<reference evidence="17" key="2">
    <citation type="submission" date="2006-03" db="EMBL/GenBank/DDBJ databases">
        <authorList>
            <person name="Douglas D.A."/>
        </authorList>
    </citation>
    <scope>NUCLEOTIDE SEQUENCE</scope>
</reference>
<dbReference type="GO" id="GO:0030964">
    <property type="term" value="C:NADH dehydrogenase complex"/>
    <property type="evidence" value="ECO:0007669"/>
    <property type="project" value="TreeGrafter"/>
</dbReference>
<comment type="function">
    <text evidence="16">Core subunit of the mitochondrial membrane respiratory chain NADH dehydrogenase (Complex I) which catalyzes electron transfer from NADH through the respiratory chain, using ubiquinone as an electron acceptor. Essential for the catalytic activity of complex I.</text>
</comment>
<evidence type="ECO:0000256" key="10">
    <source>
        <dbReference type="ARBA" id="ARBA00022989"/>
    </source>
</evidence>
<dbReference type="InterPro" id="IPR038430">
    <property type="entry name" value="NDAH_ubi_oxred_su3_sf"/>
</dbReference>
<evidence type="ECO:0000256" key="16">
    <source>
        <dbReference type="RuleBase" id="RU003640"/>
    </source>
</evidence>
<dbReference type="EC" id="7.1.1.2" evidence="3 16"/>
<evidence type="ECO:0000256" key="12">
    <source>
        <dbReference type="ARBA" id="ARBA00023075"/>
    </source>
</evidence>
<keyword evidence="12 16" id="KW-0830">Ubiquinone</keyword>
<keyword evidence="13 16" id="KW-0496">Mitochondrion</keyword>
<dbReference type="AlphaFoldDB" id="A0PDM3"/>
<evidence type="ECO:0000256" key="11">
    <source>
        <dbReference type="ARBA" id="ARBA00023027"/>
    </source>
</evidence>
<feature type="transmembrane region" description="Helical" evidence="16">
    <location>
        <begin position="6"/>
        <end position="24"/>
    </location>
</feature>
<accession>A0PDM3</accession>
<keyword evidence="6 16" id="KW-0679">Respiratory chain</keyword>
<geneLocation type="mitochondrion" evidence="17"/>
<dbReference type="Pfam" id="PF00507">
    <property type="entry name" value="Oxidored_q4"/>
    <property type="match status" value="1"/>
</dbReference>
<evidence type="ECO:0000256" key="9">
    <source>
        <dbReference type="ARBA" id="ARBA00022982"/>
    </source>
</evidence>
<keyword evidence="10 16" id="KW-1133">Transmembrane helix</keyword>
<keyword evidence="7 16" id="KW-0812">Transmembrane</keyword>
<feature type="transmembrane region" description="Helical" evidence="16">
    <location>
        <begin position="87"/>
        <end position="106"/>
    </location>
</feature>
<keyword evidence="11 16" id="KW-0520">NAD</keyword>
<comment type="subcellular location">
    <subcellularLocation>
        <location evidence="1 16">Mitochondrion membrane</location>
        <topology evidence="1 16">Multi-pass membrane protein</topology>
    </subcellularLocation>
</comment>
<dbReference type="PANTHER" id="PTHR11058:SF9">
    <property type="entry name" value="NADH-UBIQUINONE OXIDOREDUCTASE CHAIN 3"/>
    <property type="match status" value="1"/>
</dbReference>
<dbReference type="Gene3D" id="1.20.58.1610">
    <property type="entry name" value="NADH:ubiquinone/plastoquinone oxidoreductase, chain 3"/>
    <property type="match status" value="1"/>
</dbReference>
<gene>
    <name evidence="17" type="primary">nd3</name>
</gene>
<evidence type="ECO:0000256" key="15">
    <source>
        <dbReference type="ARBA" id="ARBA00049551"/>
    </source>
</evidence>
<protein>
    <recommendedName>
        <fullName evidence="4 16">NADH-ubiquinone oxidoreductase chain 3</fullName>
        <ecNumber evidence="3 16">7.1.1.2</ecNumber>
    </recommendedName>
</protein>
<evidence type="ECO:0000256" key="3">
    <source>
        <dbReference type="ARBA" id="ARBA00012944"/>
    </source>
</evidence>
<name>A0PDM3_9SAUR</name>
<evidence type="ECO:0000256" key="8">
    <source>
        <dbReference type="ARBA" id="ARBA00022967"/>
    </source>
</evidence>
<dbReference type="GO" id="GO:0031966">
    <property type="term" value="C:mitochondrial membrane"/>
    <property type="evidence" value="ECO:0007669"/>
    <property type="project" value="UniProtKB-SubCell"/>
</dbReference>
<proteinExistence type="inferred from homology"/>
<dbReference type="EMBL" id="AM236345">
    <property type="protein sequence ID" value="CAL37015.1"/>
    <property type="molecule type" value="Genomic_DNA"/>
</dbReference>
<dbReference type="InterPro" id="IPR000440">
    <property type="entry name" value="NADH_UbQ/plastoQ_OxRdtase_su3"/>
</dbReference>
<comment type="catalytic activity">
    <reaction evidence="15 16">
        <text>a ubiquinone + NADH + 5 H(+)(in) = a ubiquinol + NAD(+) + 4 H(+)(out)</text>
        <dbReference type="Rhea" id="RHEA:29091"/>
        <dbReference type="Rhea" id="RHEA-COMP:9565"/>
        <dbReference type="Rhea" id="RHEA-COMP:9566"/>
        <dbReference type="ChEBI" id="CHEBI:15378"/>
        <dbReference type="ChEBI" id="CHEBI:16389"/>
        <dbReference type="ChEBI" id="CHEBI:17976"/>
        <dbReference type="ChEBI" id="CHEBI:57540"/>
        <dbReference type="ChEBI" id="CHEBI:57945"/>
        <dbReference type="EC" id="7.1.1.2"/>
    </reaction>
</comment>
<evidence type="ECO:0000256" key="6">
    <source>
        <dbReference type="ARBA" id="ARBA00022660"/>
    </source>
</evidence>
<keyword evidence="9 16" id="KW-0249">Electron transport</keyword>
<evidence type="ECO:0000256" key="1">
    <source>
        <dbReference type="ARBA" id="ARBA00004225"/>
    </source>
</evidence>
<keyword evidence="5 16" id="KW-0813">Transport</keyword>
<evidence type="ECO:0000256" key="2">
    <source>
        <dbReference type="ARBA" id="ARBA00008472"/>
    </source>
</evidence>
<evidence type="ECO:0000256" key="4">
    <source>
        <dbReference type="ARBA" id="ARBA00021007"/>
    </source>
</evidence>
<keyword evidence="14 16" id="KW-0472">Membrane</keyword>
<reference evidence="17" key="1">
    <citation type="journal article" date="2006" name="Zool. Scr.">
        <title>A mitogenomic study on the phylogenetic position of snakes.</title>
        <authorList>
            <person name="Douglas D."/>
            <person name="Janke A."/>
            <person name="Arnason U."/>
        </authorList>
    </citation>
    <scope>NUCLEOTIDE SEQUENCE</scope>
</reference>
<sequence length="115" mass="13053">MNLLIMILISATITIILMYINLLLPNIMPNTDKVSPYECGFDPTGNTRTQISIQFFLVAILFLIFDLEIALLLPIPWAMNFSEPKLTIMFTSMTLIALALGLLYEWKRGGLNWAK</sequence>
<dbReference type="PANTHER" id="PTHR11058">
    <property type="entry name" value="NADH-UBIQUINONE OXIDOREDUCTASE CHAIN 3"/>
    <property type="match status" value="1"/>
</dbReference>
<evidence type="ECO:0000256" key="14">
    <source>
        <dbReference type="ARBA" id="ARBA00023136"/>
    </source>
</evidence>
<evidence type="ECO:0000313" key="17">
    <source>
        <dbReference type="EMBL" id="CAL37015.1"/>
    </source>
</evidence>